<organism evidence="1 2">
    <name type="scientific">Pluteus cervinus</name>
    <dbReference type="NCBI Taxonomy" id="181527"/>
    <lineage>
        <taxon>Eukaryota</taxon>
        <taxon>Fungi</taxon>
        <taxon>Dikarya</taxon>
        <taxon>Basidiomycota</taxon>
        <taxon>Agaricomycotina</taxon>
        <taxon>Agaricomycetes</taxon>
        <taxon>Agaricomycetidae</taxon>
        <taxon>Agaricales</taxon>
        <taxon>Pluteineae</taxon>
        <taxon>Pluteaceae</taxon>
        <taxon>Pluteus</taxon>
    </lineage>
</organism>
<protein>
    <submittedName>
        <fullName evidence="1">Glycopeptide</fullName>
    </submittedName>
</protein>
<sequence length="160" mass="16747">MFSFTKSVASLLALGVVAVQAERHVIHFDNRCGFGTPTLVRAGQILSTGWDVVVDGPLDATIAYLQTGGCRLNGEGCTTVELTLKNPNCPGCGSSADISMIPPLAWAGVPTGFGYYSGCDGAGADCTSADCPTAFHQPWDNQVQVQCQVNDVNLAITFCL</sequence>
<accession>A0ACD3AYB3</accession>
<evidence type="ECO:0000313" key="2">
    <source>
        <dbReference type="Proteomes" id="UP000308600"/>
    </source>
</evidence>
<evidence type="ECO:0000313" key="1">
    <source>
        <dbReference type="EMBL" id="TFK70738.1"/>
    </source>
</evidence>
<dbReference type="EMBL" id="ML208308">
    <property type="protein sequence ID" value="TFK70738.1"/>
    <property type="molecule type" value="Genomic_DNA"/>
</dbReference>
<gene>
    <name evidence="1" type="ORF">BDN72DRAFT_818381</name>
</gene>
<proteinExistence type="predicted"/>
<dbReference type="Proteomes" id="UP000308600">
    <property type="component" value="Unassembled WGS sequence"/>
</dbReference>
<name>A0ACD3AYB3_9AGAR</name>
<keyword evidence="2" id="KW-1185">Reference proteome</keyword>
<reference evidence="1 2" key="1">
    <citation type="journal article" date="2019" name="Nat. Ecol. Evol.">
        <title>Megaphylogeny resolves global patterns of mushroom evolution.</title>
        <authorList>
            <person name="Varga T."/>
            <person name="Krizsan K."/>
            <person name="Foldi C."/>
            <person name="Dima B."/>
            <person name="Sanchez-Garcia M."/>
            <person name="Sanchez-Ramirez S."/>
            <person name="Szollosi G.J."/>
            <person name="Szarkandi J.G."/>
            <person name="Papp V."/>
            <person name="Albert L."/>
            <person name="Andreopoulos W."/>
            <person name="Angelini C."/>
            <person name="Antonin V."/>
            <person name="Barry K.W."/>
            <person name="Bougher N.L."/>
            <person name="Buchanan P."/>
            <person name="Buyck B."/>
            <person name="Bense V."/>
            <person name="Catcheside P."/>
            <person name="Chovatia M."/>
            <person name="Cooper J."/>
            <person name="Damon W."/>
            <person name="Desjardin D."/>
            <person name="Finy P."/>
            <person name="Geml J."/>
            <person name="Haridas S."/>
            <person name="Hughes K."/>
            <person name="Justo A."/>
            <person name="Karasinski D."/>
            <person name="Kautmanova I."/>
            <person name="Kiss B."/>
            <person name="Kocsube S."/>
            <person name="Kotiranta H."/>
            <person name="LaButti K.M."/>
            <person name="Lechner B.E."/>
            <person name="Liimatainen K."/>
            <person name="Lipzen A."/>
            <person name="Lukacs Z."/>
            <person name="Mihaltcheva S."/>
            <person name="Morgado L.N."/>
            <person name="Niskanen T."/>
            <person name="Noordeloos M.E."/>
            <person name="Ohm R.A."/>
            <person name="Ortiz-Santana B."/>
            <person name="Ovrebo C."/>
            <person name="Racz N."/>
            <person name="Riley R."/>
            <person name="Savchenko A."/>
            <person name="Shiryaev A."/>
            <person name="Soop K."/>
            <person name="Spirin V."/>
            <person name="Szebenyi C."/>
            <person name="Tomsovsky M."/>
            <person name="Tulloss R.E."/>
            <person name="Uehling J."/>
            <person name="Grigoriev I.V."/>
            <person name="Vagvolgyi C."/>
            <person name="Papp T."/>
            <person name="Martin F.M."/>
            <person name="Miettinen O."/>
            <person name="Hibbett D.S."/>
            <person name="Nagy L.G."/>
        </authorList>
    </citation>
    <scope>NUCLEOTIDE SEQUENCE [LARGE SCALE GENOMIC DNA]</scope>
    <source>
        <strain evidence="1 2">NL-1719</strain>
    </source>
</reference>